<dbReference type="EMBL" id="CAIIXF020000009">
    <property type="protein sequence ID" value="CAH1795043.1"/>
    <property type="molecule type" value="Genomic_DNA"/>
</dbReference>
<dbReference type="Proteomes" id="UP000749559">
    <property type="component" value="Unassembled WGS sequence"/>
</dbReference>
<name>A0A8J1U537_OWEFU</name>
<sequence length="261" mass="29517">VFIVETLHSGGIALFVFHILRTHSATEGLVLMLGLATLPSLLQLVCRPRKEQYRPVVVILDILAFLAQVSAVSVLPIRNNLTKNYSHDIWIIPLAMVLTSFGWWENFFTGQVGLISKWLKILKRNIRRSRSKTYAFVSLWKIAVTVAVMIGIMGADGIEAVRRLFVLSAHGKMCPRGLNYTDLSADDIHGGHWHWMDVWLVQMLTSFLCYMFSKVACKVHIQTFSFAIPMLLTTPLCFCLLLFACQVQSDDPGYFESILPK</sequence>
<feature type="non-terminal residue" evidence="1">
    <location>
        <position position="1"/>
    </location>
</feature>
<proteinExistence type="predicted"/>
<evidence type="ECO:0000313" key="1">
    <source>
        <dbReference type="EMBL" id="CAH1795043.1"/>
    </source>
</evidence>
<dbReference type="OrthoDB" id="370884at2759"/>
<gene>
    <name evidence="1" type="ORF">OFUS_LOCUS19637</name>
</gene>
<dbReference type="AlphaFoldDB" id="A0A8J1U537"/>
<comment type="caution">
    <text evidence="1">The sequence shown here is derived from an EMBL/GenBank/DDBJ whole genome shotgun (WGS) entry which is preliminary data.</text>
</comment>
<accession>A0A8J1U537</accession>
<keyword evidence="2" id="KW-1185">Reference proteome</keyword>
<reference evidence="1" key="1">
    <citation type="submission" date="2022-03" db="EMBL/GenBank/DDBJ databases">
        <authorList>
            <person name="Martin C."/>
        </authorList>
    </citation>
    <scope>NUCLEOTIDE SEQUENCE</scope>
</reference>
<protein>
    <submittedName>
        <fullName evidence="1">Uncharacterized protein</fullName>
    </submittedName>
</protein>
<organism evidence="1 2">
    <name type="scientific">Owenia fusiformis</name>
    <name type="common">Polychaete worm</name>
    <dbReference type="NCBI Taxonomy" id="6347"/>
    <lineage>
        <taxon>Eukaryota</taxon>
        <taxon>Metazoa</taxon>
        <taxon>Spiralia</taxon>
        <taxon>Lophotrochozoa</taxon>
        <taxon>Annelida</taxon>
        <taxon>Polychaeta</taxon>
        <taxon>Sedentaria</taxon>
        <taxon>Canalipalpata</taxon>
        <taxon>Sabellida</taxon>
        <taxon>Oweniida</taxon>
        <taxon>Oweniidae</taxon>
        <taxon>Owenia</taxon>
    </lineage>
</organism>
<evidence type="ECO:0000313" key="2">
    <source>
        <dbReference type="Proteomes" id="UP000749559"/>
    </source>
</evidence>